<keyword evidence="1" id="KW-0812">Transmembrane</keyword>
<keyword evidence="3" id="KW-1185">Reference proteome</keyword>
<protein>
    <recommendedName>
        <fullName evidence="4">FtsX-like permease family protein</fullName>
    </recommendedName>
</protein>
<feature type="transmembrane region" description="Helical" evidence="1">
    <location>
        <begin position="317"/>
        <end position="339"/>
    </location>
</feature>
<evidence type="ECO:0000313" key="2">
    <source>
        <dbReference type="EMBL" id="SFQ35117.1"/>
    </source>
</evidence>
<dbReference type="AlphaFoldDB" id="A0A1I5XTR0"/>
<dbReference type="RefSeq" id="WP_035145987.1">
    <property type="nucleotide sequence ID" value="NZ_FOXR01000030.1"/>
</dbReference>
<gene>
    <name evidence="2" type="ORF">SAMN05444406_13015</name>
</gene>
<keyword evidence="1" id="KW-1133">Transmembrane helix</keyword>
<reference evidence="2 3" key="1">
    <citation type="submission" date="2016-10" db="EMBL/GenBank/DDBJ databases">
        <authorList>
            <person name="de Groot N.N."/>
        </authorList>
    </citation>
    <scope>NUCLEOTIDE SEQUENCE [LARGE SCALE GENOMIC DNA]</scope>
    <source>
        <strain evidence="2 3">DSM 20678</strain>
    </source>
</reference>
<evidence type="ECO:0000313" key="3">
    <source>
        <dbReference type="Proteomes" id="UP000198577"/>
    </source>
</evidence>
<feature type="transmembrane region" description="Helical" evidence="1">
    <location>
        <begin position="7"/>
        <end position="27"/>
    </location>
</feature>
<dbReference type="OrthoDB" id="9962207at2"/>
<evidence type="ECO:0008006" key="4">
    <source>
        <dbReference type="Google" id="ProtNLM"/>
    </source>
</evidence>
<keyword evidence="1" id="KW-0472">Membrane</keyword>
<dbReference type="EMBL" id="FOXR01000030">
    <property type="protein sequence ID" value="SFQ35117.1"/>
    <property type="molecule type" value="Genomic_DNA"/>
</dbReference>
<name>A0A1I5XTR0_9FIRM</name>
<feature type="transmembrane region" description="Helical" evidence="1">
    <location>
        <begin position="287"/>
        <end position="305"/>
    </location>
</feature>
<sequence>MRNRVILIILTFIFSITFIYSSLFTYFRIDQILTPPFGLSNNYVNLWIIYEPDPEIALDHERVKNIKDKMYEIVKDKEIVMIYEHIDTPGLGLYDPVNFYGTELLKEGVMFAAGKNCDIVVRENSYYYDYAVRRTAQNYIENIFGAERLTIKGVYDSKHPLYRRDHDYIYNYFSEYSSLVGDYYLDSESPDILNQVVSDIQRMLQEYGYICEITSKGMGDVKFSKIISSLFSYLPYLAVLIGSIFLCINIFLFYYLILSNQKKVVEIHSIFGATKFKIFLKYSKETLGYLALSSLLCVIVYYLGFTDIIASDVPIKAFIPIVFANIVIGYAIWTLAFLVGRIYKNPGW</sequence>
<feature type="transmembrane region" description="Helical" evidence="1">
    <location>
        <begin position="233"/>
        <end position="257"/>
    </location>
</feature>
<evidence type="ECO:0000256" key="1">
    <source>
        <dbReference type="SAM" id="Phobius"/>
    </source>
</evidence>
<dbReference type="Proteomes" id="UP000198577">
    <property type="component" value="Unassembled WGS sequence"/>
</dbReference>
<accession>A0A1I5XTR0</accession>
<organism evidence="2 3">
    <name type="scientific">Caldicoprobacter faecalis</name>
    <dbReference type="NCBI Taxonomy" id="937334"/>
    <lineage>
        <taxon>Bacteria</taxon>
        <taxon>Bacillati</taxon>
        <taxon>Bacillota</taxon>
        <taxon>Clostridia</taxon>
        <taxon>Caldicoprobacterales</taxon>
        <taxon>Caldicoprobacteraceae</taxon>
        <taxon>Caldicoprobacter</taxon>
    </lineage>
</organism>
<dbReference type="STRING" id="937334.SAMN05444406_13015"/>
<proteinExistence type="predicted"/>